<dbReference type="Proteomes" id="UP000800035">
    <property type="component" value="Unassembled WGS sequence"/>
</dbReference>
<dbReference type="AlphaFoldDB" id="A0A6A5TG98"/>
<accession>A0A6A5TG98</accession>
<keyword evidence="3" id="KW-1185">Reference proteome</keyword>
<evidence type="ECO:0000313" key="3">
    <source>
        <dbReference type="Proteomes" id="UP000800035"/>
    </source>
</evidence>
<dbReference type="EMBL" id="ML977014">
    <property type="protein sequence ID" value="KAF1951845.1"/>
    <property type="molecule type" value="Genomic_DNA"/>
</dbReference>
<evidence type="ECO:0000313" key="2">
    <source>
        <dbReference type="EMBL" id="KAF1951845.1"/>
    </source>
</evidence>
<evidence type="ECO:0000259" key="1">
    <source>
        <dbReference type="Pfam" id="PF26648"/>
    </source>
</evidence>
<name>A0A6A5TG98_9PLEO</name>
<proteinExistence type="predicted"/>
<feature type="domain" description="Probable treble clef zinc finger fungi" evidence="1">
    <location>
        <begin position="72"/>
        <end position="105"/>
    </location>
</feature>
<gene>
    <name evidence="2" type="ORF">CC80DRAFT_552917</name>
</gene>
<organism evidence="2 3">
    <name type="scientific">Byssothecium circinans</name>
    <dbReference type="NCBI Taxonomy" id="147558"/>
    <lineage>
        <taxon>Eukaryota</taxon>
        <taxon>Fungi</taxon>
        <taxon>Dikarya</taxon>
        <taxon>Ascomycota</taxon>
        <taxon>Pezizomycotina</taxon>
        <taxon>Dothideomycetes</taxon>
        <taxon>Pleosporomycetidae</taxon>
        <taxon>Pleosporales</taxon>
        <taxon>Massarineae</taxon>
        <taxon>Massarinaceae</taxon>
        <taxon>Byssothecium</taxon>
    </lineage>
</organism>
<dbReference type="OrthoDB" id="5600002at2759"/>
<protein>
    <recommendedName>
        <fullName evidence="1">Probable treble clef zinc finger fungi domain-containing protein</fullName>
    </recommendedName>
</protein>
<dbReference type="InterPro" id="IPR058252">
    <property type="entry name" value="zf_Tbcl_4"/>
</dbReference>
<sequence>MAAPSASATSSGLSPETIAHHQVCGLHAATKCDGTTSRGRCNLLATTSPGDGYMPVCLLHFHTTPFNLHNKAARCQAIEKCGQPCLRLAKEQEPFHLCREHEHGTETLPCFLMKLPVEVRLMLFRHVLPKSISSSIWINDQVHKIPALLTLNQQINHEVSTVLYDELLFHVDVTSHAVTFGRQTWTHHTILAASSIGPIDIVLPAAPIHRDRGLKVILRFDARQISYGADEYDLYYDKFKHLDYYDISGEDFRLFGIRDCVGKFVELFCNVRNSDAKNMPLMHLQVEADFEGTELEPDELEATIDIATGHLKHLRPVKKAVMGSVTGLETSGLPFLPADSKILHAHGYGHFKQYQHEWESTLQSSEPATHSGFPEGWEVEQKKRLELAMSQFKRFEAFVGVLFHHDNRKSQAFMTGRESWTSTVFRNIDIPLHMARVAFENLDSQALRKIQDVMKTRWINYQRRLQQDSSEVANAVNDMWNGSNGESEIYSPRCLYLDSFDFTMKTALTTGGFDDYWSDLELVDHMPKCNDPFVEVFEDKEPLYIREDGEVWVRMKTPSMVYTHNEYGQWRW</sequence>
<dbReference type="Pfam" id="PF26648">
    <property type="entry name" value="zf_Tbcl_4"/>
    <property type="match status" value="1"/>
</dbReference>
<reference evidence="2" key="1">
    <citation type="journal article" date="2020" name="Stud. Mycol.">
        <title>101 Dothideomycetes genomes: a test case for predicting lifestyles and emergence of pathogens.</title>
        <authorList>
            <person name="Haridas S."/>
            <person name="Albert R."/>
            <person name="Binder M."/>
            <person name="Bloem J."/>
            <person name="Labutti K."/>
            <person name="Salamov A."/>
            <person name="Andreopoulos B."/>
            <person name="Baker S."/>
            <person name="Barry K."/>
            <person name="Bills G."/>
            <person name="Bluhm B."/>
            <person name="Cannon C."/>
            <person name="Castanera R."/>
            <person name="Culley D."/>
            <person name="Daum C."/>
            <person name="Ezra D."/>
            <person name="Gonzalez J."/>
            <person name="Henrissat B."/>
            <person name="Kuo A."/>
            <person name="Liang C."/>
            <person name="Lipzen A."/>
            <person name="Lutzoni F."/>
            <person name="Magnuson J."/>
            <person name="Mondo S."/>
            <person name="Nolan M."/>
            <person name="Ohm R."/>
            <person name="Pangilinan J."/>
            <person name="Park H.-J."/>
            <person name="Ramirez L."/>
            <person name="Alfaro M."/>
            <person name="Sun H."/>
            <person name="Tritt A."/>
            <person name="Yoshinaga Y."/>
            <person name="Zwiers L.-H."/>
            <person name="Turgeon B."/>
            <person name="Goodwin S."/>
            <person name="Spatafora J."/>
            <person name="Crous P."/>
            <person name="Grigoriev I."/>
        </authorList>
    </citation>
    <scope>NUCLEOTIDE SEQUENCE</scope>
    <source>
        <strain evidence="2">CBS 675.92</strain>
    </source>
</reference>